<evidence type="ECO:0000313" key="2">
    <source>
        <dbReference type="EMBL" id="EOL43189.1"/>
    </source>
</evidence>
<accession>R3TNT2</accession>
<keyword evidence="1" id="KW-1133">Transmembrane helix</keyword>
<name>R3TNT2_9ENTE</name>
<feature type="transmembrane region" description="Helical" evidence="1">
    <location>
        <begin position="6"/>
        <end position="29"/>
    </location>
</feature>
<organism evidence="2 3">
    <name type="scientific">Enterococcus phoeniculicola ATCC BAA-412</name>
    <dbReference type="NCBI Taxonomy" id="1158610"/>
    <lineage>
        <taxon>Bacteria</taxon>
        <taxon>Bacillati</taxon>
        <taxon>Bacillota</taxon>
        <taxon>Bacilli</taxon>
        <taxon>Lactobacillales</taxon>
        <taxon>Enterococcaceae</taxon>
        <taxon>Enterococcus</taxon>
    </lineage>
</organism>
<dbReference type="Proteomes" id="UP000013785">
    <property type="component" value="Unassembled WGS sequence"/>
</dbReference>
<dbReference type="OrthoDB" id="2200065at2"/>
<gene>
    <name evidence="2" type="ORF">UC3_02166</name>
</gene>
<proteinExistence type="predicted"/>
<sequence length="154" mass="17699">MKKVKIFSLFVLSIFLIFAVAYNIAFFYFKSQFKPYATKDFSAMQEDLSYYFNDSDNGFLLNVKFPSYGTLTGNLAVATADSKYALIIWPKLSGDTEIGFQTAIKNPSKRKDRYLKVEKGRIDLSNSSFTDEEQKKIISLEKEAKTIWGEEVFQ</sequence>
<reference evidence="2 3" key="1">
    <citation type="submission" date="2013-02" db="EMBL/GenBank/DDBJ databases">
        <title>The Genome Sequence of Enterococcus phoeniculicola BAA-412.</title>
        <authorList>
            <consortium name="The Broad Institute Genome Sequencing Platform"/>
            <consortium name="The Broad Institute Genome Sequencing Center for Infectious Disease"/>
            <person name="Earl A.M."/>
            <person name="Gilmore M.S."/>
            <person name="Lebreton F."/>
            <person name="Walker B."/>
            <person name="Young S.K."/>
            <person name="Zeng Q."/>
            <person name="Gargeya S."/>
            <person name="Fitzgerald M."/>
            <person name="Haas B."/>
            <person name="Abouelleil A."/>
            <person name="Alvarado L."/>
            <person name="Arachchi H.M."/>
            <person name="Berlin A.M."/>
            <person name="Chapman S.B."/>
            <person name="Dewar J."/>
            <person name="Goldberg J."/>
            <person name="Griggs A."/>
            <person name="Gujja S."/>
            <person name="Hansen M."/>
            <person name="Howarth C."/>
            <person name="Imamovic A."/>
            <person name="Larimer J."/>
            <person name="McCowan C."/>
            <person name="Murphy C."/>
            <person name="Neiman D."/>
            <person name="Pearson M."/>
            <person name="Priest M."/>
            <person name="Roberts A."/>
            <person name="Saif S."/>
            <person name="Shea T."/>
            <person name="Sisk P."/>
            <person name="Sykes S."/>
            <person name="Wortman J."/>
            <person name="Nusbaum C."/>
            <person name="Birren B."/>
        </authorList>
    </citation>
    <scope>NUCLEOTIDE SEQUENCE [LARGE SCALE GENOMIC DNA]</scope>
    <source>
        <strain evidence="2 3">ATCC BAA-412</strain>
    </source>
</reference>
<keyword evidence="1" id="KW-0472">Membrane</keyword>
<dbReference type="AlphaFoldDB" id="R3TNT2"/>
<dbReference type="EMBL" id="AJAT01000016">
    <property type="protein sequence ID" value="EOL43189.1"/>
    <property type="molecule type" value="Genomic_DNA"/>
</dbReference>
<evidence type="ECO:0000313" key="3">
    <source>
        <dbReference type="Proteomes" id="UP000013785"/>
    </source>
</evidence>
<evidence type="ECO:0000256" key="1">
    <source>
        <dbReference type="SAM" id="Phobius"/>
    </source>
</evidence>
<protein>
    <submittedName>
        <fullName evidence="2">Uncharacterized protein</fullName>
    </submittedName>
</protein>
<keyword evidence="1" id="KW-0812">Transmembrane</keyword>
<comment type="caution">
    <text evidence="2">The sequence shown here is derived from an EMBL/GenBank/DDBJ whole genome shotgun (WGS) entry which is preliminary data.</text>
</comment>
<keyword evidence="3" id="KW-1185">Reference proteome</keyword>
<dbReference type="eggNOG" id="ENOG502Z7TG">
    <property type="taxonomic scope" value="Bacteria"/>
</dbReference>
<dbReference type="STRING" id="154621.RV11_GL000596"/>
<dbReference type="RefSeq" id="WP_010768828.1">
    <property type="nucleotide sequence ID" value="NZ_ASWE01000002.1"/>
</dbReference>
<dbReference type="PATRIC" id="fig|1158610.3.peg.2160"/>
<dbReference type="HOGENOM" id="CLU_1701548_0_0_9"/>